<dbReference type="EMBL" id="HACG01024859">
    <property type="protein sequence ID" value="CEK71724.1"/>
    <property type="molecule type" value="Transcribed_RNA"/>
</dbReference>
<dbReference type="AlphaFoldDB" id="A0A0B6ZT09"/>
<name>A0A0B6ZT09_9EUPU</name>
<reference evidence="2" key="1">
    <citation type="submission" date="2014-12" db="EMBL/GenBank/DDBJ databases">
        <title>Insight into the proteome of Arion vulgaris.</title>
        <authorList>
            <person name="Aradska J."/>
            <person name="Bulat T."/>
            <person name="Smidak R."/>
            <person name="Sarate P."/>
            <person name="Gangsoo J."/>
            <person name="Sialana F."/>
            <person name="Bilban M."/>
            <person name="Lubec G."/>
        </authorList>
    </citation>
    <scope>NUCLEOTIDE SEQUENCE</scope>
    <source>
        <tissue evidence="2">Skin</tissue>
    </source>
</reference>
<dbReference type="PANTHER" id="PTHR47061">
    <property type="entry name" value="LYR MOTIF-CONTAINING PROTEIN 9"/>
    <property type="match status" value="1"/>
</dbReference>
<gene>
    <name evidence="2" type="primary">ORF79572</name>
    <name evidence="3" type="synonym">ORF79574</name>
</gene>
<dbReference type="InterPro" id="IPR045291">
    <property type="entry name" value="Complex1_LYR_LYRM9"/>
</dbReference>
<evidence type="ECO:0000313" key="3">
    <source>
        <dbReference type="EMBL" id="CEK71724.1"/>
    </source>
</evidence>
<organism evidence="2">
    <name type="scientific">Arion vulgaris</name>
    <dbReference type="NCBI Taxonomy" id="1028688"/>
    <lineage>
        <taxon>Eukaryota</taxon>
        <taxon>Metazoa</taxon>
        <taxon>Spiralia</taxon>
        <taxon>Lophotrochozoa</taxon>
        <taxon>Mollusca</taxon>
        <taxon>Gastropoda</taxon>
        <taxon>Heterobranchia</taxon>
        <taxon>Euthyneura</taxon>
        <taxon>Panpulmonata</taxon>
        <taxon>Eupulmonata</taxon>
        <taxon>Stylommatophora</taxon>
        <taxon>Helicina</taxon>
        <taxon>Arionoidea</taxon>
        <taxon>Arionidae</taxon>
        <taxon>Arion</taxon>
    </lineage>
</organism>
<proteinExistence type="inferred from homology"/>
<evidence type="ECO:0000256" key="1">
    <source>
        <dbReference type="ARBA" id="ARBA00025757"/>
    </source>
</evidence>
<protein>
    <submittedName>
        <fullName evidence="2">Uncharacterized protein</fullName>
    </submittedName>
</protein>
<evidence type="ECO:0000313" key="2">
    <source>
        <dbReference type="EMBL" id="CEK71723.1"/>
    </source>
</evidence>
<feature type="non-terminal residue" evidence="2">
    <location>
        <position position="1"/>
    </location>
</feature>
<sequence length="112" mass="13167">VRTWQRVSIVSFTTTISKVTTNYVYNRLLTVVNKLNFTSVLDFVMSIKTPLQLYKYLLICVKKLPHEVQGYYQHHGFINHADETDGERIEQIINRAIEDSEWILTKYSGKKK</sequence>
<accession>A0A0B6ZT09</accession>
<comment type="similarity">
    <text evidence="1">Belongs to the complex I LYR family. LYRM9 subfamily.</text>
</comment>
<dbReference type="PANTHER" id="PTHR47061:SF1">
    <property type="entry name" value="LYR MOTIF-CONTAINING PROTEIN 9"/>
    <property type="match status" value="1"/>
</dbReference>
<dbReference type="InterPro" id="IPR052151">
    <property type="entry name" value="Complex_I_LYR"/>
</dbReference>
<dbReference type="EMBL" id="HACG01024858">
    <property type="protein sequence ID" value="CEK71723.1"/>
    <property type="molecule type" value="Transcribed_RNA"/>
</dbReference>
<dbReference type="CDD" id="cd20269">
    <property type="entry name" value="Complex1_LYR_LYRM9"/>
    <property type="match status" value="1"/>
</dbReference>